<comment type="caution">
    <text evidence="1">The sequence shown here is derived from an EMBL/GenBank/DDBJ whole genome shotgun (WGS) entry which is preliminary data.</text>
</comment>
<accession>A0A8X6SWU0</accession>
<protein>
    <submittedName>
        <fullName evidence="1">Uncharacterized protein</fullName>
    </submittedName>
</protein>
<dbReference type="Proteomes" id="UP000887159">
    <property type="component" value="Unassembled WGS sequence"/>
</dbReference>
<dbReference type="AlphaFoldDB" id="A0A8X6SWU0"/>
<keyword evidence="2" id="KW-1185">Reference proteome</keyword>
<sequence length="103" mass="11680">MMKSHQHKGVDEIISVVMDSSPGAIKDPSDDDTTYAHLHNLGMELERREIFSSPLHLWFCCDHPQDFGPTDLMSTYSMCTRRIFGGIGHRTQAFRSGVRCSNH</sequence>
<dbReference type="EMBL" id="BMAU01021356">
    <property type="protein sequence ID" value="GFY20801.1"/>
    <property type="molecule type" value="Genomic_DNA"/>
</dbReference>
<name>A0A8X6SWU0_TRICX</name>
<evidence type="ECO:0000313" key="1">
    <source>
        <dbReference type="EMBL" id="GFY20801.1"/>
    </source>
</evidence>
<gene>
    <name evidence="1" type="ORF">TNCV_1120351</name>
</gene>
<evidence type="ECO:0000313" key="2">
    <source>
        <dbReference type="Proteomes" id="UP000887159"/>
    </source>
</evidence>
<organism evidence="1 2">
    <name type="scientific">Trichonephila clavipes</name>
    <name type="common">Golden silk orbweaver</name>
    <name type="synonym">Nephila clavipes</name>
    <dbReference type="NCBI Taxonomy" id="2585209"/>
    <lineage>
        <taxon>Eukaryota</taxon>
        <taxon>Metazoa</taxon>
        <taxon>Ecdysozoa</taxon>
        <taxon>Arthropoda</taxon>
        <taxon>Chelicerata</taxon>
        <taxon>Arachnida</taxon>
        <taxon>Araneae</taxon>
        <taxon>Araneomorphae</taxon>
        <taxon>Entelegynae</taxon>
        <taxon>Araneoidea</taxon>
        <taxon>Nephilidae</taxon>
        <taxon>Trichonephila</taxon>
    </lineage>
</organism>
<reference evidence="1" key="1">
    <citation type="submission" date="2020-08" db="EMBL/GenBank/DDBJ databases">
        <title>Multicomponent nature underlies the extraordinary mechanical properties of spider dragline silk.</title>
        <authorList>
            <person name="Kono N."/>
            <person name="Nakamura H."/>
            <person name="Mori M."/>
            <person name="Yoshida Y."/>
            <person name="Ohtoshi R."/>
            <person name="Malay A.D."/>
            <person name="Moran D.A.P."/>
            <person name="Tomita M."/>
            <person name="Numata K."/>
            <person name="Arakawa K."/>
        </authorList>
    </citation>
    <scope>NUCLEOTIDE SEQUENCE</scope>
</reference>
<proteinExistence type="predicted"/>